<feature type="transmembrane region" description="Helical" evidence="1">
    <location>
        <begin position="255"/>
        <end position="277"/>
    </location>
</feature>
<feature type="transmembrane region" description="Helical" evidence="1">
    <location>
        <begin position="344"/>
        <end position="363"/>
    </location>
</feature>
<feature type="transmembrane region" description="Helical" evidence="1">
    <location>
        <begin position="214"/>
        <end position="234"/>
    </location>
</feature>
<evidence type="ECO:0000256" key="1">
    <source>
        <dbReference type="SAM" id="Phobius"/>
    </source>
</evidence>
<keyword evidence="1" id="KW-0472">Membrane</keyword>
<proteinExistence type="predicted"/>
<dbReference type="Proteomes" id="UP001597295">
    <property type="component" value="Unassembled WGS sequence"/>
</dbReference>
<evidence type="ECO:0000313" key="2">
    <source>
        <dbReference type="EMBL" id="MFD2264802.1"/>
    </source>
</evidence>
<gene>
    <name evidence="2" type="ORF">ACFSM5_17990</name>
</gene>
<feature type="transmembrane region" description="Helical" evidence="1">
    <location>
        <begin position="314"/>
        <end position="332"/>
    </location>
</feature>
<evidence type="ECO:0000313" key="3">
    <source>
        <dbReference type="Proteomes" id="UP001597295"/>
    </source>
</evidence>
<feature type="transmembrane region" description="Helical" evidence="1">
    <location>
        <begin position="80"/>
        <end position="101"/>
    </location>
</feature>
<dbReference type="InterPro" id="IPR010295">
    <property type="entry name" value="DUF898"/>
</dbReference>
<comment type="caution">
    <text evidence="2">The sequence shown here is derived from an EMBL/GenBank/DDBJ whole genome shotgun (WGS) entry which is preliminary data.</text>
</comment>
<dbReference type="EMBL" id="JBHUIP010000014">
    <property type="protein sequence ID" value="MFD2264802.1"/>
    <property type="molecule type" value="Genomic_DNA"/>
</dbReference>
<keyword evidence="1" id="KW-1133">Transmembrane helix</keyword>
<organism evidence="2 3">
    <name type="scientific">Lacibacterium aquatile</name>
    <dbReference type="NCBI Taxonomy" id="1168082"/>
    <lineage>
        <taxon>Bacteria</taxon>
        <taxon>Pseudomonadati</taxon>
        <taxon>Pseudomonadota</taxon>
        <taxon>Alphaproteobacteria</taxon>
        <taxon>Rhodospirillales</taxon>
        <taxon>Rhodospirillaceae</taxon>
    </lineage>
</organism>
<keyword evidence="1" id="KW-0812">Transmembrane</keyword>
<dbReference type="Pfam" id="PF05987">
    <property type="entry name" value="DUF898"/>
    <property type="match status" value="1"/>
</dbReference>
<feature type="transmembrane region" description="Helical" evidence="1">
    <location>
        <begin position="31"/>
        <end position="52"/>
    </location>
</feature>
<keyword evidence="3" id="KW-1185">Reference proteome</keyword>
<protein>
    <submittedName>
        <fullName evidence="2">DUF898 family protein</fullName>
    </submittedName>
</protein>
<accession>A0ABW5DV79</accession>
<feature type="transmembrane region" description="Helical" evidence="1">
    <location>
        <begin position="155"/>
        <end position="181"/>
    </location>
</feature>
<feature type="transmembrane region" description="Helical" evidence="1">
    <location>
        <begin position="113"/>
        <end position="134"/>
    </location>
</feature>
<name>A0ABW5DV79_9PROT</name>
<reference evidence="3" key="1">
    <citation type="journal article" date="2019" name="Int. J. Syst. Evol. Microbiol.">
        <title>The Global Catalogue of Microorganisms (GCM) 10K type strain sequencing project: providing services to taxonomists for standard genome sequencing and annotation.</title>
        <authorList>
            <consortium name="The Broad Institute Genomics Platform"/>
            <consortium name="The Broad Institute Genome Sequencing Center for Infectious Disease"/>
            <person name="Wu L."/>
            <person name="Ma J."/>
        </authorList>
    </citation>
    <scope>NUCLEOTIDE SEQUENCE [LARGE SCALE GENOMIC DNA]</scope>
    <source>
        <strain evidence="3">CGMCC 1.19062</strain>
    </source>
</reference>
<dbReference type="RefSeq" id="WP_379877932.1">
    <property type="nucleotide sequence ID" value="NZ_JBHUIP010000014.1"/>
</dbReference>
<feature type="transmembrane region" description="Helical" evidence="1">
    <location>
        <begin position="289"/>
        <end position="307"/>
    </location>
</feature>
<sequence length="400" mass="44158">MSDLGSPGPRQSPDQASDVTLAYDGTAKAVAALWIWNGCVTFVTLGIFFFWAKNRMRQYLWSRFSLDGSRVEYTGTEAGLFKGFIVAFLAFLAVTMAYRFALSAVPSDSWKSASLTVGYVSLLLLLISTARYFSHRYRLNHTRWRDMSAGFGRQASVWAYGGMVVRYALLSLVTFGIAYPLGSMARRRYLWGHSQFGQTGIHCNAKVGSAWTPWLIHCAFWLALILFVVLGRFYRLATVDLLGSHLQFHFYSYGAVVLWYVVVAFLLTGAFTSLAAYRLAEFRQLIDGISNAGVTVTSALRLGPLLGRMVLVKLLYVIIIMALLLSCLVMVMTTRVTLNQLFPLFALAILAWIILDILGRLLLMHPLYRALARTIQIRGALDGGGPGLGLGPGAISVGDG</sequence>